<feature type="domain" description="N-acetyltransferase" evidence="6">
    <location>
        <begin position="55"/>
        <end position="272"/>
    </location>
</feature>
<keyword evidence="2" id="KW-0012">Acyltransferase</keyword>
<evidence type="ECO:0000256" key="1">
    <source>
        <dbReference type="ARBA" id="ARBA00022679"/>
    </source>
</evidence>
<accession>A0A7S3V5Y1</accession>
<gene>
    <name evidence="7" type="ORF">CDEB00056_LOCUS4349</name>
</gene>
<dbReference type="GO" id="GO:1990189">
    <property type="term" value="F:protein N-terminal-serine acetyltransferase activity"/>
    <property type="evidence" value="ECO:0007669"/>
    <property type="project" value="TreeGrafter"/>
</dbReference>
<evidence type="ECO:0000259" key="6">
    <source>
        <dbReference type="PROSITE" id="PS51186"/>
    </source>
</evidence>
<dbReference type="PANTHER" id="PTHR23091">
    <property type="entry name" value="N-TERMINAL ACETYLTRANSFERASE"/>
    <property type="match status" value="1"/>
</dbReference>
<feature type="compositionally biased region" description="Low complexity" evidence="4">
    <location>
        <begin position="396"/>
        <end position="412"/>
    </location>
</feature>
<dbReference type="EMBL" id="HBIO01006014">
    <property type="protein sequence ID" value="CAE0459508.1"/>
    <property type="molecule type" value="Transcribed_RNA"/>
</dbReference>
<name>A0A7S3V5Y1_9STRA</name>
<dbReference type="CDD" id="cd04301">
    <property type="entry name" value="NAT_SF"/>
    <property type="match status" value="1"/>
</dbReference>
<protein>
    <recommendedName>
        <fullName evidence="6">N-acetyltransferase domain-containing protein</fullName>
    </recommendedName>
</protein>
<feature type="signal peptide" evidence="5">
    <location>
        <begin position="1"/>
        <end position="23"/>
    </location>
</feature>
<dbReference type="InterPro" id="IPR045047">
    <property type="entry name" value="Ard1-like"/>
</dbReference>
<feature type="region of interest" description="Disordered" evidence="4">
    <location>
        <begin position="365"/>
        <end position="424"/>
    </location>
</feature>
<evidence type="ECO:0000256" key="2">
    <source>
        <dbReference type="ARBA" id="ARBA00023315"/>
    </source>
</evidence>
<comment type="similarity">
    <text evidence="3">Belongs to the acetyltransferase family. ARD1 subfamily.</text>
</comment>
<dbReference type="GO" id="GO:1990190">
    <property type="term" value="F:protein-N-terminal-glutamate acetyltransferase activity"/>
    <property type="evidence" value="ECO:0007669"/>
    <property type="project" value="TreeGrafter"/>
</dbReference>
<feature type="compositionally biased region" description="Polar residues" evidence="4">
    <location>
        <begin position="169"/>
        <end position="180"/>
    </location>
</feature>
<dbReference type="InterPro" id="IPR016181">
    <property type="entry name" value="Acyl_CoA_acyltransferase"/>
</dbReference>
<dbReference type="PROSITE" id="PS51186">
    <property type="entry name" value="GNAT"/>
    <property type="match status" value="1"/>
</dbReference>
<dbReference type="SUPFAM" id="SSF55729">
    <property type="entry name" value="Acyl-CoA N-acyltransferases (Nat)"/>
    <property type="match status" value="1"/>
</dbReference>
<reference evidence="7" key="1">
    <citation type="submission" date="2021-01" db="EMBL/GenBank/DDBJ databases">
        <authorList>
            <person name="Corre E."/>
            <person name="Pelletier E."/>
            <person name="Niang G."/>
            <person name="Scheremetjew M."/>
            <person name="Finn R."/>
            <person name="Kale V."/>
            <person name="Holt S."/>
            <person name="Cochrane G."/>
            <person name="Meng A."/>
            <person name="Brown T."/>
            <person name="Cohen L."/>
        </authorList>
    </citation>
    <scope>NUCLEOTIDE SEQUENCE</scope>
    <source>
        <strain evidence="7">MM31A-1</strain>
    </source>
</reference>
<dbReference type="AlphaFoldDB" id="A0A7S3V5Y1"/>
<evidence type="ECO:0000313" key="7">
    <source>
        <dbReference type="EMBL" id="CAE0459508.1"/>
    </source>
</evidence>
<feature type="chain" id="PRO_5031136590" description="N-acetyltransferase domain-containing protein" evidence="5">
    <location>
        <begin position="24"/>
        <end position="424"/>
    </location>
</feature>
<dbReference type="InterPro" id="IPR000182">
    <property type="entry name" value="GNAT_dom"/>
</dbReference>
<feature type="region of interest" description="Disordered" evidence="4">
    <location>
        <begin position="277"/>
        <end position="297"/>
    </location>
</feature>
<evidence type="ECO:0000256" key="5">
    <source>
        <dbReference type="SAM" id="SignalP"/>
    </source>
</evidence>
<sequence>MIRPSIQARHKLIFLYLLRSSSALATSEPPIAPGTKPSLSSTSLGRAIPHHKGHIALRVATRTDVPAIQRCNLATLPENYSSNFYVNHLRQWPDLALVAEHVVEDNESNNSNGLFIPRNPFDNYDASRPQNEIIGYVLGKVEETAILTPPPPSPNPSKIDSGGAADTWGNPNASEFQKQQQQQRGTEMLGHVTSLAILPTFRRRGLAAKLMKQLHYHMQEGHDADGVGLHVRVSNVAARKLYCEGMGYGVVDVIRGYYQDGEDAFFMRKNFESEKSGTRQQLLEDGSGNGTNDNGKRLSRFSLSRMRRGVGRYNSDAYQNRPKEYNMLPIIIPLDNEIDTIDVNADSTNGNVQQDEVQLVVKEPEKKRHTVSQSQFQKIPSTIKSKSQSQYQKIPSSTSTTSTRTVANASTAEEGSAKVMSRSL</sequence>
<keyword evidence="1" id="KW-0808">Transferase</keyword>
<dbReference type="Gene3D" id="3.40.630.30">
    <property type="match status" value="1"/>
</dbReference>
<keyword evidence="5" id="KW-0732">Signal</keyword>
<dbReference type="Pfam" id="PF00583">
    <property type="entry name" value="Acetyltransf_1"/>
    <property type="match status" value="1"/>
</dbReference>
<feature type="compositionally biased region" description="Polar residues" evidence="4">
    <location>
        <begin position="371"/>
        <end position="395"/>
    </location>
</feature>
<evidence type="ECO:0000256" key="3">
    <source>
        <dbReference type="ARBA" id="ARBA00025786"/>
    </source>
</evidence>
<dbReference type="GO" id="GO:0031415">
    <property type="term" value="C:NatA complex"/>
    <property type="evidence" value="ECO:0007669"/>
    <property type="project" value="InterPro"/>
</dbReference>
<proteinExistence type="inferred from homology"/>
<dbReference type="PANTHER" id="PTHR23091:SF4">
    <property type="entry name" value="N-TERMINAL AMINO-ACID N(ALPHA)-ACETYLTRANSFERASE NATA"/>
    <property type="match status" value="1"/>
</dbReference>
<feature type="region of interest" description="Disordered" evidence="4">
    <location>
        <begin position="148"/>
        <end position="180"/>
    </location>
</feature>
<evidence type="ECO:0000256" key="4">
    <source>
        <dbReference type="SAM" id="MobiDB-lite"/>
    </source>
</evidence>
<organism evidence="7">
    <name type="scientific">Chaetoceros debilis</name>
    <dbReference type="NCBI Taxonomy" id="122233"/>
    <lineage>
        <taxon>Eukaryota</taxon>
        <taxon>Sar</taxon>
        <taxon>Stramenopiles</taxon>
        <taxon>Ochrophyta</taxon>
        <taxon>Bacillariophyta</taxon>
        <taxon>Coscinodiscophyceae</taxon>
        <taxon>Chaetocerotophycidae</taxon>
        <taxon>Chaetocerotales</taxon>
        <taxon>Chaetocerotaceae</taxon>
        <taxon>Chaetoceros</taxon>
    </lineage>
</organism>